<reference evidence="2" key="2">
    <citation type="submission" date="2023-06" db="EMBL/GenBank/DDBJ databases">
        <authorList>
            <consortium name="Lawrence Berkeley National Laboratory"/>
            <person name="Haridas S."/>
            <person name="Hensen N."/>
            <person name="Bonometti L."/>
            <person name="Westerberg I."/>
            <person name="Brannstrom I.O."/>
            <person name="Guillou S."/>
            <person name="Cros-Aarteil S."/>
            <person name="Calhoun S."/>
            <person name="Kuo A."/>
            <person name="Mondo S."/>
            <person name="Pangilinan J."/>
            <person name="Riley R."/>
            <person name="LaButti K."/>
            <person name="Andreopoulos B."/>
            <person name="Lipzen A."/>
            <person name="Chen C."/>
            <person name="Yanf M."/>
            <person name="Daum C."/>
            <person name="Ng V."/>
            <person name="Clum A."/>
            <person name="Steindorff A."/>
            <person name="Ohm R."/>
            <person name="Martin F."/>
            <person name="Silar P."/>
            <person name="Natvig D."/>
            <person name="Lalanne C."/>
            <person name="Gautier V."/>
            <person name="Ament-velasquez S.L."/>
            <person name="Kruys A."/>
            <person name="Hutchinson M.I."/>
            <person name="Powell A.J."/>
            <person name="Barry K."/>
            <person name="Miller A.N."/>
            <person name="Grigoriev I.V."/>
            <person name="Debuchy R."/>
            <person name="Gladieux P."/>
            <person name="Thoren M.H."/>
            <person name="Johannesson H."/>
        </authorList>
    </citation>
    <scope>NUCLEOTIDE SEQUENCE</scope>
    <source>
        <strain evidence="2">CBS 232.78</strain>
    </source>
</reference>
<protein>
    <recommendedName>
        <fullName evidence="1">DUF7708 domain-containing protein</fullName>
    </recommendedName>
</protein>
<comment type="caution">
    <text evidence="2">The sequence shown here is derived from an EMBL/GenBank/DDBJ whole genome shotgun (WGS) entry which is preliminary data.</text>
</comment>
<evidence type="ECO:0000259" key="1">
    <source>
        <dbReference type="Pfam" id="PF24809"/>
    </source>
</evidence>
<feature type="domain" description="DUF7708" evidence="1">
    <location>
        <begin position="55"/>
        <end position="186"/>
    </location>
</feature>
<proteinExistence type="predicted"/>
<reference evidence="2" key="1">
    <citation type="journal article" date="2023" name="Mol. Phylogenet. Evol.">
        <title>Genome-scale phylogeny and comparative genomics of the fungal order Sordariales.</title>
        <authorList>
            <person name="Hensen N."/>
            <person name="Bonometti L."/>
            <person name="Westerberg I."/>
            <person name="Brannstrom I.O."/>
            <person name="Guillou S."/>
            <person name="Cros-Aarteil S."/>
            <person name="Calhoun S."/>
            <person name="Haridas S."/>
            <person name="Kuo A."/>
            <person name="Mondo S."/>
            <person name="Pangilinan J."/>
            <person name="Riley R."/>
            <person name="LaButti K."/>
            <person name="Andreopoulos B."/>
            <person name="Lipzen A."/>
            <person name="Chen C."/>
            <person name="Yan M."/>
            <person name="Daum C."/>
            <person name="Ng V."/>
            <person name="Clum A."/>
            <person name="Steindorff A."/>
            <person name="Ohm R.A."/>
            <person name="Martin F."/>
            <person name="Silar P."/>
            <person name="Natvig D.O."/>
            <person name="Lalanne C."/>
            <person name="Gautier V."/>
            <person name="Ament-Velasquez S.L."/>
            <person name="Kruys A."/>
            <person name="Hutchinson M.I."/>
            <person name="Powell A.J."/>
            <person name="Barry K."/>
            <person name="Miller A.N."/>
            <person name="Grigoriev I.V."/>
            <person name="Debuchy R."/>
            <person name="Gladieux P."/>
            <person name="Hiltunen Thoren M."/>
            <person name="Johannesson H."/>
        </authorList>
    </citation>
    <scope>NUCLEOTIDE SEQUENCE</scope>
    <source>
        <strain evidence="2">CBS 232.78</strain>
    </source>
</reference>
<evidence type="ECO:0000313" key="2">
    <source>
        <dbReference type="EMBL" id="KAK3385125.1"/>
    </source>
</evidence>
<dbReference type="EMBL" id="JAULSW010000004">
    <property type="protein sequence ID" value="KAK3385125.1"/>
    <property type="molecule type" value="Genomic_DNA"/>
</dbReference>
<dbReference type="Pfam" id="PF24809">
    <property type="entry name" value="DUF7708"/>
    <property type="match status" value="1"/>
</dbReference>
<organism evidence="2 3">
    <name type="scientific">Podospora didyma</name>
    <dbReference type="NCBI Taxonomy" id="330526"/>
    <lineage>
        <taxon>Eukaryota</taxon>
        <taxon>Fungi</taxon>
        <taxon>Dikarya</taxon>
        <taxon>Ascomycota</taxon>
        <taxon>Pezizomycotina</taxon>
        <taxon>Sordariomycetes</taxon>
        <taxon>Sordariomycetidae</taxon>
        <taxon>Sordariales</taxon>
        <taxon>Podosporaceae</taxon>
        <taxon>Podospora</taxon>
    </lineage>
</organism>
<evidence type="ECO:0000313" key="3">
    <source>
        <dbReference type="Proteomes" id="UP001285441"/>
    </source>
</evidence>
<keyword evidence="3" id="KW-1185">Reference proteome</keyword>
<dbReference type="Proteomes" id="UP001285441">
    <property type="component" value="Unassembled WGS sequence"/>
</dbReference>
<accession>A0AAE0NPI7</accession>
<gene>
    <name evidence="2" type="ORF">B0H63DRAFT_179619</name>
</gene>
<dbReference type="AlphaFoldDB" id="A0AAE0NPI7"/>
<sequence length="223" mass="24663">MVGEGLGSKYLDPSLFPPHPLPACYYLVGTNYRQLGRKTKAPKAHRSSLEYIYSHIVDQIRIHSAAIDVFIQQQPSITAVVWGSVRLILQTVIDKEEASKIAGQGILEILGQIDRWSTAATIFATNSRVQDVVVKLYVETLGFLALAKEHLGLSGLQRFGESVIGSKREKLHSKLRSLKSAAKLLDLEVTTEFHRHYCMSCNLCTALIPIPHDRAVNGIVATT</sequence>
<dbReference type="InterPro" id="IPR056125">
    <property type="entry name" value="DUF7708"/>
</dbReference>
<name>A0AAE0NPI7_9PEZI</name>